<evidence type="ECO:0000256" key="3">
    <source>
        <dbReference type="ARBA" id="ARBA00022741"/>
    </source>
</evidence>
<dbReference type="Gene3D" id="1.20.1560.10">
    <property type="entry name" value="ABC transporter type 1, transmembrane domain"/>
    <property type="match status" value="1"/>
</dbReference>
<dbReference type="InterPro" id="IPR039421">
    <property type="entry name" value="Type_1_exporter"/>
</dbReference>
<evidence type="ECO:0000259" key="9">
    <source>
        <dbReference type="PROSITE" id="PS50929"/>
    </source>
</evidence>
<dbReference type="GO" id="GO:0005524">
    <property type="term" value="F:ATP binding"/>
    <property type="evidence" value="ECO:0007669"/>
    <property type="project" value="UniProtKB-KW"/>
</dbReference>
<gene>
    <name evidence="10" type="ORF">CHS0354_024168</name>
</gene>
<dbReference type="PROSITE" id="PS50893">
    <property type="entry name" value="ABC_TRANSPORTER_2"/>
    <property type="match status" value="1"/>
</dbReference>
<keyword evidence="6 7" id="KW-0472">Membrane</keyword>
<dbReference type="AlphaFoldDB" id="A0AAE0VLS8"/>
<accession>A0AAE0VLS8</accession>
<dbReference type="PANTHER" id="PTHR43394">
    <property type="entry name" value="ATP-DEPENDENT PERMEASE MDL1, MITOCHONDRIAL"/>
    <property type="match status" value="1"/>
</dbReference>
<dbReference type="EMBL" id="JAEAOA010001427">
    <property type="protein sequence ID" value="KAK3582614.1"/>
    <property type="molecule type" value="Genomic_DNA"/>
</dbReference>
<dbReference type="Proteomes" id="UP001195483">
    <property type="component" value="Unassembled WGS sequence"/>
</dbReference>
<dbReference type="GO" id="GO:0016887">
    <property type="term" value="F:ATP hydrolysis activity"/>
    <property type="evidence" value="ECO:0007669"/>
    <property type="project" value="InterPro"/>
</dbReference>
<dbReference type="PANTHER" id="PTHR43394:SF1">
    <property type="entry name" value="ATP-BINDING CASSETTE SUB-FAMILY B MEMBER 10, MITOCHONDRIAL"/>
    <property type="match status" value="1"/>
</dbReference>
<dbReference type="CDD" id="cd03249">
    <property type="entry name" value="ABC_MTABC3_MDL1_MDL2"/>
    <property type="match status" value="1"/>
</dbReference>
<evidence type="ECO:0000313" key="11">
    <source>
        <dbReference type="Proteomes" id="UP001195483"/>
    </source>
</evidence>
<dbReference type="SUPFAM" id="SSF90123">
    <property type="entry name" value="ABC transporter transmembrane region"/>
    <property type="match status" value="1"/>
</dbReference>
<evidence type="ECO:0000256" key="5">
    <source>
        <dbReference type="ARBA" id="ARBA00022989"/>
    </source>
</evidence>
<reference evidence="10" key="1">
    <citation type="journal article" date="2021" name="Genome Biol. Evol.">
        <title>A High-Quality Reference Genome for a Parasitic Bivalve with Doubly Uniparental Inheritance (Bivalvia: Unionida).</title>
        <authorList>
            <person name="Smith C.H."/>
        </authorList>
    </citation>
    <scope>NUCLEOTIDE SEQUENCE</scope>
    <source>
        <strain evidence="10">CHS0354</strain>
    </source>
</reference>
<name>A0AAE0VLS8_9BIVA</name>
<dbReference type="PROSITE" id="PS00211">
    <property type="entry name" value="ABC_TRANSPORTER_1"/>
    <property type="match status" value="1"/>
</dbReference>
<dbReference type="Pfam" id="PF00005">
    <property type="entry name" value="ABC_tran"/>
    <property type="match status" value="1"/>
</dbReference>
<evidence type="ECO:0000256" key="4">
    <source>
        <dbReference type="ARBA" id="ARBA00022840"/>
    </source>
</evidence>
<protein>
    <submittedName>
        <fullName evidence="10">Uncharacterized protein</fullName>
    </submittedName>
</protein>
<dbReference type="Gene3D" id="3.40.50.300">
    <property type="entry name" value="P-loop containing nucleotide triphosphate hydrolases"/>
    <property type="match status" value="1"/>
</dbReference>
<keyword evidence="11" id="KW-1185">Reference proteome</keyword>
<dbReference type="SUPFAM" id="SSF52540">
    <property type="entry name" value="P-loop containing nucleoside triphosphate hydrolases"/>
    <property type="match status" value="1"/>
</dbReference>
<comment type="caution">
    <text evidence="10">The sequence shown here is derived from an EMBL/GenBank/DDBJ whole genome shotgun (WGS) entry which is preliminary data.</text>
</comment>
<dbReference type="InterPro" id="IPR003593">
    <property type="entry name" value="AAA+_ATPase"/>
</dbReference>
<reference evidence="10" key="2">
    <citation type="journal article" date="2021" name="Genome Biol. Evol.">
        <title>Developing a high-quality reference genome for a parasitic bivalve with doubly uniparental inheritance (Bivalvia: Unionida).</title>
        <authorList>
            <person name="Smith C.H."/>
        </authorList>
    </citation>
    <scope>NUCLEOTIDE SEQUENCE</scope>
    <source>
        <strain evidence="10">CHS0354</strain>
        <tissue evidence="10">Mantle</tissue>
    </source>
</reference>
<feature type="domain" description="ABC transmembrane type-1" evidence="9">
    <location>
        <begin position="1"/>
        <end position="140"/>
    </location>
</feature>
<dbReference type="Pfam" id="PF00664">
    <property type="entry name" value="ABC_membrane"/>
    <property type="match status" value="1"/>
</dbReference>
<evidence type="ECO:0000256" key="1">
    <source>
        <dbReference type="ARBA" id="ARBA00004141"/>
    </source>
</evidence>
<dbReference type="GO" id="GO:0016020">
    <property type="term" value="C:membrane"/>
    <property type="evidence" value="ECO:0007669"/>
    <property type="project" value="UniProtKB-SubCell"/>
</dbReference>
<dbReference type="InterPro" id="IPR011527">
    <property type="entry name" value="ABC1_TM_dom"/>
</dbReference>
<feature type="domain" description="ABC transporter" evidence="8">
    <location>
        <begin position="174"/>
        <end position="410"/>
    </location>
</feature>
<feature type="transmembrane region" description="Helical" evidence="7">
    <location>
        <begin position="111"/>
        <end position="131"/>
    </location>
</feature>
<reference evidence="10" key="3">
    <citation type="submission" date="2023-05" db="EMBL/GenBank/DDBJ databases">
        <authorList>
            <person name="Smith C.H."/>
        </authorList>
    </citation>
    <scope>NUCLEOTIDE SEQUENCE</scope>
    <source>
        <strain evidence="10">CHS0354</strain>
        <tissue evidence="10">Mantle</tissue>
    </source>
</reference>
<keyword evidence="5 7" id="KW-1133">Transmembrane helix</keyword>
<dbReference type="InterPro" id="IPR027417">
    <property type="entry name" value="P-loop_NTPase"/>
</dbReference>
<evidence type="ECO:0000256" key="2">
    <source>
        <dbReference type="ARBA" id="ARBA00022692"/>
    </source>
</evidence>
<evidence type="ECO:0000256" key="7">
    <source>
        <dbReference type="SAM" id="Phobius"/>
    </source>
</evidence>
<keyword evidence="2 7" id="KW-0812">Transmembrane</keyword>
<dbReference type="PROSITE" id="PS50929">
    <property type="entry name" value="ABC_TM1F"/>
    <property type="match status" value="1"/>
</dbReference>
<feature type="transmembrane region" description="Helical" evidence="7">
    <location>
        <begin position="79"/>
        <end position="99"/>
    </location>
</feature>
<dbReference type="SMART" id="SM00382">
    <property type="entry name" value="AAA"/>
    <property type="match status" value="1"/>
</dbReference>
<dbReference type="InterPro" id="IPR036640">
    <property type="entry name" value="ABC1_TM_sf"/>
</dbReference>
<dbReference type="GO" id="GO:0015421">
    <property type="term" value="F:ABC-type oligopeptide transporter activity"/>
    <property type="evidence" value="ECO:0007669"/>
    <property type="project" value="TreeGrafter"/>
</dbReference>
<comment type="subcellular location">
    <subcellularLocation>
        <location evidence="1">Membrane</location>
        <topology evidence="1">Multi-pass membrane protein</topology>
    </subcellularLocation>
</comment>
<dbReference type="InterPro" id="IPR017871">
    <property type="entry name" value="ABC_transporter-like_CS"/>
</dbReference>
<keyword evidence="3" id="KW-0547">Nucleotide-binding</keyword>
<sequence length="417" mass="46217">MLSVVPAVIGLTIWVGRKVRSHTKDAQSQLSRSTVLAEESFQGIQTVKAYSSEIFEKNRYNSSLISFLRIFIKRAQVRALLVSAIMAGLFSAIVVVLWYGMTLVQTGSLTLGELTAFVIYTVFAGGAANVVSDVYSQFQKAAGIGERITEMLQKEKEHLGDTTSWGGLKINGEVEFENVSFNYPTRHNIIVLNNISFKVRKGERVALVGPSGSGKTTITALLFRFFDTTKGRILIDGKNINSYPLAMFRKECAIVQQDVYLFGRTIYENIVYGKPNATREDVIAAAKQANAHEFVSRIPEQYDALVGERGIQLSGGQKQRIAIARAILRNPKILILDEATSALDSESEKQVQTALELLMENRTSIIISHRLSTIRTADNILVLDHGNMIEQGTHDELNKKQDGVYKNLSYLQTTSAT</sequence>
<evidence type="ECO:0000259" key="8">
    <source>
        <dbReference type="PROSITE" id="PS50893"/>
    </source>
</evidence>
<evidence type="ECO:0000313" key="10">
    <source>
        <dbReference type="EMBL" id="KAK3582614.1"/>
    </source>
</evidence>
<evidence type="ECO:0000256" key="6">
    <source>
        <dbReference type="ARBA" id="ARBA00023136"/>
    </source>
</evidence>
<keyword evidence="4" id="KW-0067">ATP-binding</keyword>
<organism evidence="10 11">
    <name type="scientific">Potamilus streckersoni</name>
    <dbReference type="NCBI Taxonomy" id="2493646"/>
    <lineage>
        <taxon>Eukaryota</taxon>
        <taxon>Metazoa</taxon>
        <taxon>Spiralia</taxon>
        <taxon>Lophotrochozoa</taxon>
        <taxon>Mollusca</taxon>
        <taxon>Bivalvia</taxon>
        <taxon>Autobranchia</taxon>
        <taxon>Heteroconchia</taxon>
        <taxon>Palaeoheterodonta</taxon>
        <taxon>Unionida</taxon>
        <taxon>Unionoidea</taxon>
        <taxon>Unionidae</taxon>
        <taxon>Ambleminae</taxon>
        <taxon>Lampsilini</taxon>
        <taxon>Potamilus</taxon>
    </lineage>
</organism>
<dbReference type="FunFam" id="3.40.50.300:FF:000218">
    <property type="entry name" value="Multidrug ABC transporter ATP-binding protein"/>
    <property type="match status" value="1"/>
</dbReference>
<dbReference type="InterPro" id="IPR003439">
    <property type="entry name" value="ABC_transporter-like_ATP-bd"/>
</dbReference>
<proteinExistence type="predicted"/>